<feature type="region of interest" description="Disordered" evidence="1">
    <location>
        <begin position="1101"/>
        <end position="1148"/>
    </location>
</feature>
<feature type="compositionally biased region" description="Basic and acidic residues" evidence="1">
    <location>
        <begin position="1460"/>
        <end position="1472"/>
    </location>
</feature>
<feature type="compositionally biased region" description="Basic and acidic residues" evidence="1">
    <location>
        <begin position="1167"/>
        <end position="1251"/>
    </location>
</feature>
<feature type="compositionally biased region" description="Polar residues" evidence="1">
    <location>
        <begin position="1626"/>
        <end position="1637"/>
    </location>
</feature>
<feature type="compositionally biased region" description="Low complexity" evidence="1">
    <location>
        <begin position="1008"/>
        <end position="1024"/>
    </location>
</feature>
<feature type="compositionally biased region" description="Basic and acidic residues" evidence="1">
    <location>
        <begin position="953"/>
        <end position="967"/>
    </location>
</feature>
<name>A0A395ITU5_9HELO</name>
<feature type="compositionally biased region" description="Basic and acidic residues" evidence="1">
    <location>
        <begin position="831"/>
        <end position="840"/>
    </location>
</feature>
<evidence type="ECO:0000256" key="1">
    <source>
        <dbReference type="SAM" id="MobiDB-lite"/>
    </source>
</evidence>
<feature type="region of interest" description="Disordered" evidence="1">
    <location>
        <begin position="883"/>
        <end position="929"/>
    </location>
</feature>
<feature type="region of interest" description="Disordered" evidence="1">
    <location>
        <begin position="1165"/>
        <end position="1277"/>
    </location>
</feature>
<feature type="compositionally biased region" description="Basic residues" evidence="1">
    <location>
        <begin position="1110"/>
        <end position="1119"/>
    </location>
</feature>
<feature type="compositionally biased region" description="Polar residues" evidence="1">
    <location>
        <begin position="571"/>
        <end position="587"/>
    </location>
</feature>
<feature type="region of interest" description="Disordered" evidence="1">
    <location>
        <begin position="641"/>
        <end position="730"/>
    </location>
</feature>
<dbReference type="PANTHER" id="PTHR40641">
    <property type="entry name" value="INVOLUCRIN REPEAT PROTEIN (AFU_ORTHOLOGUE AFUA_2G08060)"/>
    <property type="match status" value="1"/>
</dbReference>
<feature type="compositionally biased region" description="Polar residues" evidence="1">
    <location>
        <begin position="1474"/>
        <end position="1484"/>
    </location>
</feature>
<gene>
    <name evidence="2" type="ORF">DID88_003866</name>
</gene>
<feature type="region of interest" description="Disordered" evidence="1">
    <location>
        <begin position="1006"/>
        <end position="1062"/>
    </location>
</feature>
<proteinExistence type="predicted"/>
<feature type="region of interest" description="Disordered" evidence="1">
    <location>
        <begin position="2284"/>
        <end position="2313"/>
    </location>
</feature>
<dbReference type="EMBL" id="QKRW01000019">
    <property type="protein sequence ID" value="RAL63446.1"/>
    <property type="molecule type" value="Genomic_DNA"/>
</dbReference>
<protein>
    <submittedName>
        <fullName evidence="2">Uncharacterized protein</fullName>
    </submittedName>
</protein>
<comment type="caution">
    <text evidence="2">The sequence shown here is derived from an EMBL/GenBank/DDBJ whole genome shotgun (WGS) entry which is preliminary data.</text>
</comment>
<feature type="compositionally biased region" description="Low complexity" evidence="1">
    <location>
        <begin position="1349"/>
        <end position="1362"/>
    </location>
</feature>
<feature type="region of interest" description="Disordered" evidence="1">
    <location>
        <begin position="1342"/>
        <end position="1490"/>
    </location>
</feature>
<feature type="region of interest" description="Disordered" evidence="1">
    <location>
        <begin position="302"/>
        <end position="321"/>
    </location>
</feature>
<feature type="region of interest" description="Disordered" evidence="1">
    <location>
        <begin position="31"/>
        <end position="81"/>
    </location>
</feature>
<feature type="region of interest" description="Disordered" evidence="1">
    <location>
        <begin position="1811"/>
        <end position="1834"/>
    </location>
</feature>
<keyword evidence="3" id="KW-1185">Reference proteome</keyword>
<feature type="region of interest" description="Disordered" evidence="1">
    <location>
        <begin position="208"/>
        <end position="243"/>
    </location>
</feature>
<feature type="compositionally biased region" description="Polar residues" evidence="1">
    <location>
        <begin position="2297"/>
        <end position="2313"/>
    </location>
</feature>
<feature type="compositionally biased region" description="Basic and acidic residues" evidence="1">
    <location>
        <begin position="396"/>
        <end position="411"/>
    </location>
</feature>
<feature type="region of interest" description="Disordered" evidence="1">
    <location>
        <begin position="367"/>
        <end position="390"/>
    </location>
</feature>
<feature type="region of interest" description="Disordered" evidence="1">
    <location>
        <begin position="831"/>
        <end position="854"/>
    </location>
</feature>
<evidence type="ECO:0000313" key="2">
    <source>
        <dbReference type="EMBL" id="RAL63446.1"/>
    </source>
</evidence>
<feature type="compositionally biased region" description="Basic and acidic residues" evidence="1">
    <location>
        <begin position="539"/>
        <end position="570"/>
    </location>
</feature>
<dbReference type="Proteomes" id="UP000249056">
    <property type="component" value="Unassembled WGS sequence"/>
</dbReference>
<accession>A0A395ITU5</accession>
<dbReference type="PANTHER" id="PTHR40641:SF2">
    <property type="entry name" value="INVOLUCRIN REPEAT PROTEIN"/>
    <property type="match status" value="1"/>
</dbReference>
<feature type="compositionally biased region" description="Basic and acidic residues" evidence="1">
    <location>
        <begin position="1135"/>
        <end position="1147"/>
    </location>
</feature>
<feature type="compositionally biased region" description="Polar residues" evidence="1">
    <location>
        <begin position="1051"/>
        <end position="1062"/>
    </location>
</feature>
<feature type="compositionally biased region" description="Polar residues" evidence="1">
    <location>
        <begin position="1419"/>
        <end position="1428"/>
    </location>
</feature>
<feature type="region of interest" description="Disordered" evidence="1">
    <location>
        <begin position="396"/>
        <end position="415"/>
    </location>
</feature>
<feature type="region of interest" description="Disordered" evidence="1">
    <location>
        <begin position="1712"/>
        <end position="1756"/>
    </location>
</feature>
<feature type="compositionally biased region" description="Polar residues" evidence="1">
    <location>
        <begin position="126"/>
        <end position="139"/>
    </location>
</feature>
<feature type="region of interest" description="Disordered" evidence="1">
    <location>
        <begin position="154"/>
        <end position="175"/>
    </location>
</feature>
<feature type="compositionally biased region" description="Polar residues" evidence="1">
    <location>
        <begin position="841"/>
        <end position="852"/>
    </location>
</feature>
<organism evidence="2 3">
    <name type="scientific">Monilinia fructigena</name>
    <dbReference type="NCBI Taxonomy" id="38457"/>
    <lineage>
        <taxon>Eukaryota</taxon>
        <taxon>Fungi</taxon>
        <taxon>Dikarya</taxon>
        <taxon>Ascomycota</taxon>
        <taxon>Pezizomycotina</taxon>
        <taxon>Leotiomycetes</taxon>
        <taxon>Helotiales</taxon>
        <taxon>Sclerotiniaceae</taxon>
        <taxon>Monilinia</taxon>
    </lineage>
</organism>
<reference evidence="2 3" key="1">
    <citation type="submission" date="2018-06" db="EMBL/GenBank/DDBJ databases">
        <title>Genome Sequence of the Brown Rot Fungal Pathogen Monilinia fructigena.</title>
        <authorList>
            <person name="Landi L."/>
            <person name="De Miccolis Angelini R.M."/>
            <person name="Pollastro S."/>
            <person name="Abate D."/>
            <person name="Faretra F."/>
            <person name="Romanazzi G."/>
        </authorList>
    </citation>
    <scope>NUCLEOTIDE SEQUENCE [LARGE SCALE GENOMIC DNA]</scope>
    <source>
        <strain evidence="2 3">Mfrg269</strain>
    </source>
</reference>
<feature type="region of interest" description="Disordered" evidence="1">
    <location>
        <begin position="1618"/>
        <end position="1691"/>
    </location>
</feature>
<sequence length="2313" mass="259854">MTEPSQSIVQPPTEEIPGDILPEEFTREVAPEPISLQESLFEPEDEKDEITVSPEPTIEPITSEPQKTISQEPIIEPDHAKEEYFAPQKSIMESQIPVESATYPKEKSFVPQESAFESQMPDEEATFQQELDTTPNFSDPENILARDLTIEPTINGEQLPIQNSTNGVDIPKPEEVALPDSPVIKASTPKPEQIALPDSPIIEASIPKPEEVALPDSPIIKTSTPKPEQIALPDSPIEPKSFGPEVSFPQEFAILPEAIEDVPIFQELKIDSKSLDLKLAIPQKFPLEPKIVGFEPEKISLPESPVEQEISEQEIPFQQEPVSESHIVEELVFPRDRPIDTERSSFGSLAPIEIPFEHKLTEPDQIALPESPIEQQESEPEVSFQQEPIVESKKSLTDITLSDHEPSKTVEPDQIALPDSPIEEKEFEPEVFFQQEPVVDTTQRPINVTLPGQESSASQNLPLEKKAAETELLIPQAPLVLKMTEELPIFHDQNTNSKPVEQKITRPQELNAKDPILESKIKEDAAIPQERLIEPNMLESEKTNLDAVHEGKNNVELKKSRNDKEKRKTNLDLSETPNEPADVTSTYQESDIQTPTIASQPISFNHITDLTLNSQPIGFEHFHSEPTTYENDIDVILKAEPTQDQPPIESLPVKTDPETQNELAWPAEEPKEDERKGENVSALITESPGVVPQAEQFENSSLEVTQPQSTEVDIQHPQNVIEEPDEEPDEELFFEAVESLPTEEATEQSIQDVLKPLPEEESPMSPIPETVQQKTEDVVSDFQDIRLIESKAIPVGELPTVDLQRESLIEEHPKEWYRPVEDDVTEVLTENSKDIKDRESGFSSPVQFTPKDTQLGAPAIVEPVPAEIILDEFKVMPIREMPKEVQQQTEDEWGPVSIEESKKDKKHRYPSTSGRAEELHPTIDNDVPDTHTSFQVQQVETIVRGDDIFGISHDKKGEELSSGKFHSDLQPPTEPNTVAVSKIQHIEPGGQLLTSLLPIRNIVQTSESTTKSKPILSTTSSSSKPVNNEADSLPSGLSLMGPKKDKRKRQATISLNTPNDDQSIFWAGEIPEAEVIRAVPVIEDIGRDEFHSHIARTVEEPRIDEYSRPPAKKVKKNTRRQTSNIGNFRSPIESDLPHNEPMKERKQMPSVIATTAAIASAAFLANKSKESELSKKNESPPKERYLEKEEERQSINEENPSNDKFDNSVRWEDKYPKVFEETKYVSEGDRSDGHDRDGFQKENTIVRKPEQMENTQESSKNEVSSKYEPPTPQAQENLTLAPFSHILENAEFVQEPEQMEISQEPMVQIPAKPLIMEAREIRTPTPQNFIFNDNKHLEIEKLPVSKHYASSSSPSPRSSPSARELRGDLSEDYLSRPLRREMEKKKMKKDEFDNIKDLLPAPIQEALRNTIVQPRARSISPSPVSSPTAERAKRARSRSRPPSRPGTPGLTMLPEESEEEHATIVESRDRAFVNDSQIPPQENLTENHEDIRDSNIHVRENSPSMHVRAPVSSADAAIESMAWPPVDEDAGTVDLKKPQRPKVVESLENHDHRINDLPSQKHRERHTDLHKTPKIHGVYSPREEKHKLTRKTSLTRGELAEANHVDFVRSQRLKAFQTKSKEKLSDSNQAEPINKSVTPEKKHTRHRVHRSELTDPPYRKPKDNKYGELEPPKTPRTPKTEQRSVSESSPSLFGSAALAAAGLGFAAARKSSQESRPLSAQSHKRQRSASNISVTRLRTPVPLDAPQPPQFPGNANTNRFVYTATPSNIDLAKEIVPASVITATSTSSINTANPTANEGRARSQEMADVYDGYGEGRIGSPRSPTRPHSMRRRQSMQVLELESKLDQLTAENRALAESKAHAEHMLRSSQGAPAALVERDAQIDLLKRTLASMQDEVKRLTEVNAGLSSAAVTLGQQHNARYGTLESQHAQTSRELQQAREAHHNLQIEVEGIIHNAIQERDHEIASLRSQLDVAKEQIRAMQKEILAAKAGDAQFLIMRDEDYFDTACQQLCQHVQQWVLRFSKFSDMRACRLTSEINNDKTIDRLDNAILDGSDVDSYLADRVRRRDVFMSMTMTMLWEFIFTRYLFGMDREQRQKLKSLEKVLSEVGPPAAVHQWRATTLTLLSKRESFARQKEQDTLAVVHAVFETLTEILPPPSHLEGQIEEQLKRVVKAAVDLSIEMRTQRAEYMMLPPLQPEYDANGDLASKVSFNAALMNERSGDTISNEELEAQKAVVRVVLFPLVVKKGNDFGQGDEEIVVCPAQVLVAKPRMGRGPFGRVYSPASGVDMDRRSDMSRTPTSIQSSMPDTNVI</sequence>
<feature type="compositionally biased region" description="Basic and acidic residues" evidence="1">
    <location>
        <begin position="1650"/>
        <end position="1684"/>
    </location>
</feature>
<feature type="region of interest" description="Disordered" evidence="1">
    <location>
        <begin position="953"/>
        <end position="975"/>
    </location>
</feature>
<dbReference type="OrthoDB" id="5365701at2759"/>
<feature type="compositionally biased region" description="Low complexity" evidence="1">
    <location>
        <begin position="53"/>
        <end position="65"/>
    </location>
</feature>
<dbReference type="InterPro" id="IPR053268">
    <property type="entry name" value="Woronin_anchor"/>
</dbReference>
<feature type="region of interest" description="Disordered" evidence="1">
    <location>
        <begin position="98"/>
        <end position="140"/>
    </location>
</feature>
<feature type="region of interest" description="Disordered" evidence="1">
    <location>
        <begin position="535"/>
        <end position="587"/>
    </location>
</feature>
<evidence type="ECO:0000313" key="3">
    <source>
        <dbReference type="Proteomes" id="UP000249056"/>
    </source>
</evidence>
<feature type="compositionally biased region" description="Basic and acidic residues" evidence="1">
    <location>
        <begin position="668"/>
        <end position="678"/>
    </location>
</feature>
<feature type="compositionally biased region" description="Polar residues" evidence="1">
    <location>
        <begin position="696"/>
        <end position="718"/>
    </location>
</feature>
<feature type="compositionally biased region" description="Basic and acidic residues" evidence="1">
    <location>
        <begin position="1378"/>
        <end position="1396"/>
    </location>
</feature>